<dbReference type="GO" id="GO:0005730">
    <property type="term" value="C:nucleolus"/>
    <property type="evidence" value="ECO:0007669"/>
    <property type="project" value="TreeGrafter"/>
</dbReference>
<sequence length="205" mass="23343">MGLLLLQHTTNPRYFYKPSLARVLPPAAPKKGTPPNRNLCLCAVSPTSAPPDISKSRLCSWSLAYLCSFENMWRRGIEEASCTVLNDGEKMSNGVVSNRVEFDPDVRVKLLRGNVLRLVTEEDCVRIYHCIDNSREYHMLEEPQFVEIPAEMAPAVEFLIHSYPSFVSVDELPLDSETDKIQLVFDLWEKRLLMTERPLDAVDSE</sequence>
<evidence type="ECO:0000259" key="13">
    <source>
        <dbReference type="Pfam" id="PF21233"/>
    </source>
</evidence>
<dbReference type="PANTHER" id="PTHR13096">
    <property type="entry name" value="MINA53 MYC INDUCED NUCLEAR ANTIGEN"/>
    <property type="match status" value="1"/>
</dbReference>
<gene>
    <name evidence="14" type="ORF">J437_LFUL010547</name>
</gene>
<comment type="subcellular location">
    <subcellularLocation>
        <location evidence="1 12">Nucleus</location>
    </subcellularLocation>
</comment>
<comment type="similarity">
    <text evidence="2">Belongs to the ROX family. NO66 subfamily.</text>
</comment>
<evidence type="ECO:0000256" key="4">
    <source>
        <dbReference type="ARBA" id="ARBA00022723"/>
    </source>
</evidence>
<evidence type="ECO:0000256" key="5">
    <source>
        <dbReference type="ARBA" id="ARBA00022853"/>
    </source>
</evidence>
<evidence type="ECO:0000256" key="3">
    <source>
        <dbReference type="ARBA" id="ARBA00022491"/>
    </source>
</evidence>
<dbReference type="EMBL" id="KZ308718">
    <property type="protein sequence ID" value="KAG8233436.1"/>
    <property type="molecule type" value="Genomic_DNA"/>
</dbReference>
<dbReference type="Proteomes" id="UP000792457">
    <property type="component" value="Unassembled WGS sequence"/>
</dbReference>
<accession>A0A8K0P4I1</accession>
<comment type="catalytic activity">
    <reaction evidence="12">
        <text>N(6),N(6)-dimethyl-L-lysyl(36)-[histone H3] + 2 2-oxoglutarate + 2 O2 = L-lysyl(36)-[histone H3] + 2 formaldehyde + 2 succinate + 2 CO2</text>
        <dbReference type="Rhea" id="RHEA:42032"/>
        <dbReference type="Rhea" id="RHEA-COMP:9785"/>
        <dbReference type="Rhea" id="RHEA-COMP:9787"/>
        <dbReference type="ChEBI" id="CHEBI:15379"/>
        <dbReference type="ChEBI" id="CHEBI:16526"/>
        <dbReference type="ChEBI" id="CHEBI:16810"/>
        <dbReference type="ChEBI" id="CHEBI:16842"/>
        <dbReference type="ChEBI" id="CHEBI:29969"/>
        <dbReference type="ChEBI" id="CHEBI:30031"/>
        <dbReference type="ChEBI" id="CHEBI:61976"/>
        <dbReference type="EC" id="1.14.11.27"/>
    </reaction>
</comment>
<reference evidence="14" key="2">
    <citation type="submission" date="2017-10" db="EMBL/GenBank/DDBJ databases">
        <title>Ladona fulva Genome sequencing and assembly.</title>
        <authorList>
            <person name="Murali S."/>
            <person name="Richards S."/>
            <person name="Bandaranaike D."/>
            <person name="Bellair M."/>
            <person name="Blankenburg K."/>
            <person name="Chao H."/>
            <person name="Dinh H."/>
            <person name="Doddapaneni H."/>
            <person name="Dugan-Rocha S."/>
            <person name="Elkadiri S."/>
            <person name="Gnanaolivu R."/>
            <person name="Hernandez B."/>
            <person name="Skinner E."/>
            <person name="Javaid M."/>
            <person name="Lee S."/>
            <person name="Li M."/>
            <person name="Ming W."/>
            <person name="Munidasa M."/>
            <person name="Muniz J."/>
            <person name="Nguyen L."/>
            <person name="Hughes D."/>
            <person name="Osuji N."/>
            <person name="Pu L.-L."/>
            <person name="Puazo M."/>
            <person name="Qu C."/>
            <person name="Quiroz J."/>
            <person name="Raj R."/>
            <person name="Weissenberger G."/>
            <person name="Xin Y."/>
            <person name="Zou X."/>
            <person name="Han Y."/>
            <person name="Worley K."/>
            <person name="Muzny D."/>
            <person name="Gibbs R."/>
        </authorList>
    </citation>
    <scope>NUCLEOTIDE SEQUENCE</scope>
    <source>
        <strain evidence="14">Sampled in the wild</strain>
    </source>
</reference>
<evidence type="ECO:0000313" key="15">
    <source>
        <dbReference type="Proteomes" id="UP000792457"/>
    </source>
</evidence>
<comment type="function">
    <text evidence="12">Oxygenase that can act as both a histone lysine demethylase and a ribosomal histidine hydroxylase.</text>
</comment>
<evidence type="ECO:0000256" key="9">
    <source>
        <dbReference type="ARBA" id="ARBA00023015"/>
    </source>
</evidence>
<dbReference type="OrthoDB" id="425950at2759"/>
<dbReference type="AlphaFoldDB" id="A0A8K0P4I1"/>
<keyword evidence="6 12" id="KW-0223">Dioxygenase</keyword>
<dbReference type="InterPro" id="IPR039994">
    <property type="entry name" value="NO66-like"/>
</dbReference>
<name>A0A8K0P4I1_LADFU</name>
<protein>
    <recommendedName>
        <fullName evidence="12">Bifunctional lysine-specific demethylase and histidyl-hydroxylase</fullName>
        <ecNumber evidence="12">1.14.11.27</ecNumber>
    </recommendedName>
</protein>
<feature type="domain" description="RIOX1/NO66-like C-terminal winged helix" evidence="13">
    <location>
        <begin position="78"/>
        <end position="199"/>
    </location>
</feature>
<keyword evidence="3" id="KW-0678">Repressor</keyword>
<keyword evidence="11 12" id="KW-0539">Nucleus</keyword>
<dbReference type="PANTHER" id="PTHR13096:SF8">
    <property type="entry name" value="RIBOSOMAL OXYGENASE 1"/>
    <property type="match status" value="1"/>
</dbReference>
<dbReference type="Pfam" id="PF21233">
    <property type="entry name" value="WHD_RIOX1"/>
    <property type="match status" value="1"/>
</dbReference>
<keyword evidence="7 12" id="KW-0560">Oxidoreductase</keyword>
<evidence type="ECO:0000256" key="2">
    <source>
        <dbReference type="ARBA" id="ARBA00010309"/>
    </source>
</evidence>
<proteinExistence type="inferred from homology"/>
<comment type="cofactor">
    <cofactor evidence="12">
        <name>Fe(2+)</name>
        <dbReference type="ChEBI" id="CHEBI:29033"/>
    </cofactor>
    <text evidence="12">Binds 1 Fe(2+) ion per subunit.</text>
</comment>
<evidence type="ECO:0000256" key="8">
    <source>
        <dbReference type="ARBA" id="ARBA00023004"/>
    </source>
</evidence>
<dbReference type="GO" id="GO:0032453">
    <property type="term" value="F:histone H3K4 demethylase activity"/>
    <property type="evidence" value="ECO:0007669"/>
    <property type="project" value="TreeGrafter"/>
</dbReference>
<dbReference type="EC" id="1.14.11.27" evidence="12"/>
<keyword evidence="15" id="KW-1185">Reference proteome</keyword>
<keyword evidence="4 12" id="KW-0479">Metal-binding</keyword>
<evidence type="ECO:0000313" key="14">
    <source>
        <dbReference type="EMBL" id="KAG8233436.1"/>
    </source>
</evidence>
<evidence type="ECO:0000256" key="11">
    <source>
        <dbReference type="ARBA" id="ARBA00023242"/>
    </source>
</evidence>
<organism evidence="14 15">
    <name type="scientific">Ladona fulva</name>
    <name type="common">Scarce chaser dragonfly</name>
    <name type="synonym">Libellula fulva</name>
    <dbReference type="NCBI Taxonomy" id="123851"/>
    <lineage>
        <taxon>Eukaryota</taxon>
        <taxon>Metazoa</taxon>
        <taxon>Ecdysozoa</taxon>
        <taxon>Arthropoda</taxon>
        <taxon>Hexapoda</taxon>
        <taxon>Insecta</taxon>
        <taxon>Pterygota</taxon>
        <taxon>Palaeoptera</taxon>
        <taxon>Odonata</taxon>
        <taxon>Epiprocta</taxon>
        <taxon>Anisoptera</taxon>
        <taxon>Libelluloidea</taxon>
        <taxon>Libellulidae</taxon>
        <taxon>Ladona</taxon>
    </lineage>
</organism>
<evidence type="ECO:0000256" key="12">
    <source>
        <dbReference type="RuleBase" id="RU366061"/>
    </source>
</evidence>
<keyword evidence="9 12" id="KW-0805">Transcription regulation</keyword>
<evidence type="ECO:0000256" key="1">
    <source>
        <dbReference type="ARBA" id="ARBA00004123"/>
    </source>
</evidence>
<dbReference type="InterPro" id="IPR049043">
    <property type="entry name" value="WHD_RIOX1"/>
</dbReference>
<evidence type="ECO:0000256" key="10">
    <source>
        <dbReference type="ARBA" id="ARBA00023163"/>
    </source>
</evidence>
<dbReference type="GO" id="GO:0140680">
    <property type="term" value="F:histone H3K36me/H3K36me2 demethylase activity"/>
    <property type="evidence" value="ECO:0007669"/>
    <property type="project" value="UniProtKB-EC"/>
</dbReference>
<dbReference type="GO" id="GO:0005506">
    <property type="term" value="F:iron ion binding"/>
    <property type="evidence" value="ECO:0007669"/>
    <property type="project" value="UniProtKB-UniRule"/>
</dbReference>
<keyword evidence="8 12" id="KW-0408">Iron</keyword>
<evidence type="ECO:0000256" key="6">
    <source>
        <dbReference type="ARBA" id="ARBA00022964"/>
    </source>
</evidence>
<dbReference type="FunFam" id="3.90.930.40:FF:000001">
    <property type="entry name" value="ribosomal oxygenase 1 isoform X1"/>
    <property type="match status" value="1"/>
</dbReference>
<keyword evidence="10 12" id="KW-0804">Transcription</keyword>
<reference evidence="14" key="1">
    <citation type="submission" date="2013-04" db="EMBL/GenBank/DDBJ databases">
        <authorList>
            <person name="Qu J."/>
            <person name="Murali S.C."/>
            <person name="Bandaranaike D."/>
            <person name="Bellair M."/>
            <person name="Blankenburg K."/>
            <person name="Chao H."/>
            <person name="Dinh H."/>
            <person name="Doddapaneni H."/>
            <person name="Downs B."/>
            <person name="Dugan-Rocha S."/>
            <person name="Elkadiri S."/>
            <person name="Gnanaolivu R.D."/>
            <person name="Hernandez B."/>
            <person name="Javaid M."/>
            <person name="Jayaseelan J.C."/>
            <person name="Lee S."/>
            <person name="Li M."/>
            <person name="Ming W."/>
            <person name="Munidasa M."/>
            <person name="Muniz J."/>
            <person name="Nguyen L."/>
            <person name="Ongeri F."/>
            <person name="Osuji N."/>
            <person name="Pu L.-L."/>
            <person name="Puazo M."/>
            <person name="Qu C."/>
            <person name="Quiroz J."/>
            <person name="Raj R."/>
            <person name="Weissenberger G."/>
            <person name="Xin Y."/>
            <person name="Zou X."/>
            <person name="Han Y."/>
            <person name="Richards S."/>
            <person name="Worley K."/>
            <person name="Muzny D."/>
            <person name="Gibbs R."/>
        </authorList>
    </citation>
    <scope>NUCLEOTIDE SEQUENCE</scope>
    <source>
        <strain evidence="14">Sampled in the wild</strain>
    </source>
</reference>
<keyword evidence="5" id="KW-0156">Chromatin regulator</keyword>
<dbReference type="Gene3D" id="3.90.930.40">
    <property type="match status" value="1"/>
</dbReference>
<comment type="caution">
    <text evidence="14">The sequence shown here is derived from an EMBL/GenBank/DDBJ whole genome shotgun (WGS) entry which is preliminary data.</text>
</comment>
<evidence type="ECO:0000256" key="7">
    <source>
        <dbReference type="ARBA" id="ARBA00023002"/>
    </source>
</evidence>